<evidence type="ECO:0000313" key="2">
    <source>
        <dbReference type="EMBL" id="WAQ84091.1"/>
    </source>
</evidence>
<dbReference type="RefSeq" id="XP_053019646.1">
    <property type="nucleotide sequence ID" value="XM_053168437.1"/>
</dbReference>
<evidence type="ECO:0000256" key="1">
    <source>
        <dbReference type="SAM" id="MobiDB-lite"/>
    </source>
</evidence>
<evidence type="ECO:0000313" key="3">
    <source>
        <dbReference type="Proteomes" id="UP001164743"/>
    </source>
</evidence>
<keyword evidence="3" id="KW-1185">Reference proteome</keyword>
<dbReference type="PANTHER" id="PTHR35204">
    <property type="entry name" value="YALI0A21131P"/>
    <property type="match status" value="1"/>
</dbReference>
<dbReference type="InterPro" id="IPR038921">
    <property type="entry name" value="YOR389W-like"/>
</dbReference>
<dbReference type="Proteomes" id="UP001164743">
    <property type="component" value="Chromosome 4A"/>
</dbReference>
<accession>A0ABY7CFV0</accession>
<reference evidence="2" key="1">
    <citation type="submission" date="2022-10" db="EMBL/GenBank/DDBJ databases">
        <title>Puccinia triticina Genome sequencing and assembly.</title>
        <authorList>
            <person name="Li C."/>
        </authorList>
    </citation>
    <scope>NUCLEOTIDE SEQUENCE</scope>
    <source>
        <strain evidence="2">Pt15</strain>
    </source>
</reference>
<dbReference type="PANTHER" id="PTHR35204:SF1">
    <property type="entry name" value="ENTEROTOXIN"/>
    <property type="match status" value="1"/>
</dbReference>
<organism evidence="2 3">
    <name type="scientific">Puccinia triticina</name>
    <dbReference type="NCBI Taxonomy" id="208348"/>
    <lineage>
        <taxon>Eukaryota</taxon>
        <taxon>Fungi</taxon>
        <taxon>Dikarya</taxon>
        <taxon>Basidiomycota</taxon>
        <taxon>Pucciniomycotina</taxon>
        <taxon>Pucciniomycetes</taxon>
        <taxon>Pucciniales</taxon>
        <taxon>Pucciniaceae</taxon>
        <taxon>Puccinia</taxon>
    </lineage>
</organism>
<sequence>MPCVFLFYFEQRDSGIKLVECTDACCVRLECQESDEAPPHQCPTEIRMVFLAVLSSGKSNSNATAATRLAIGSLGAFKFWAGQLESYLCIIRKSAAAMAQRICLQRALDHPRPDPAVDAALHATNNSTGPPSSGPEWLALNAEMGYSIFSHRGGELDLYTYAATRPLRVLYVDGQSASLGTPGFMDSQYVITNTSIPLENPDPGPGQNRTIEAARALALCRFGDKHGFEGVVRMATSFELLWCDFAKGIQLLGMINAADPYYEHQWDSEVQTTTSLGRDQSATSDPPVPDPPFYARARWNYARSGEREFFAPGEVRVILDPMGFVSFYDGLESLDAKRRAEGTSEGPRSRHRLYGISADDTQTVQARLAEVLARKNAENWQMDSDRLDWRALVLTIVQRYSHPIVELRYVLDRHDLNATEQAIEVRGLSYDILMPSLDFAHWHSPEPDWLSEGIRKCATAYTSAPLLPSDLNHSIQLIIGAIEGTLSRICTTIYSLFSQTIKLSLPVKPTYTFNSTLENEARAKIPEWRGEIEGLQKWLGWSNWADCDPRCKTNEICMPPMWPYIRGKDFTNITDQYPLCLNISSPR</sequence>
<proteinExistence type="predicted"/>
<feature type="compositionally biased region" description="Polar residues" evidence="1">
    <location>
        <begin position="272"/>
        <end position="284"/>
    </location>
</feature>
<dbReference type="EMBL" id="CP110424">
    <property type="protein sequence ID" value="WAQ84091.1"/>
    <property type="molecule type" value="Genomic_DNA"/>
</dbReference>
<gene>
    <name evidence="2" type="ORF">PtA15_4A542</name>
</gene>
<protein>
    <submittedName>
        <fullName evidence="2">Uncharacterized protein</fullName>
    </submittedName>
</protein>
<feature type="region of interest" description="Disordered" evidence="1">
    <location>
        <begin position="272"/>
        <end position="291"/>
    </location>
</feature>
<name>A0ABY7CFV0_9BASI</name>
<dbReference type="GeneID" id="77809332"/>